<dbReference type="HOGENOM" id="CLU_1165531_0_0_1"/>
<dbReference type="Proteomes" id="UP000001595">
    <property type="component" value="Chromosome 21"/>
</dbReference>
<keyword evidence="2" id="KW-1185">Reference proteome</keyword>
<evidence type="ECO:0000313" key="2">
    <source>
        <dbReference type="Proteomes" id="UP000001595"/>
    </source>
</evidence>
<reference evidence="1 2" key="1">
    <citation type="submission" date="2008-02" db="EMBL/GenBank/DDBJ databases">
        <title>A 6x draft sequence assembly of the Pongo pygmaeus abelii genome.</title>
        <authorList>
            <person name="Wilson R.K."/>
            <person name="Mardis E."/>
        </authorList>
    </citation>
    <scope>NUCLEOTIDE SEQUENCE [LARGE SCALE GENOMIC DNA]</scope>
</reference>
<sequence length="238" mass="26611">MGFHHVGQAGLGLLTSCSTRLGLPKCWDYRCEPPCTAGLAFGKALSLWTSASLKRRWEHIVTACHQCFSDYCNSVMLSRTSSPVFTTGKTCFRLDSLKRSNALVGCGKGKIQTLTLKDTSEIVRSLGSWSTRLHVLRPSVVFSEQAQHQQQKTTTKNLVFTLSSRHEKAVAFHSALCPTCCFISICLAVSDKCFFLNRSLLRNTMHVGVPINCLKISILIVLGETRYNLRIYMKDLYH</sequence>
<reference evidence="1" key="2">
    <citation type="submission" date="2025-08" db="UniProtKB">
        <authorList>
            <consortium name="Ensembl"/>
        </authorList>
    </citation>
    <scope>IDENTIFICATION</scope>
</reference>
<dbReference type="InParanoid" id="H2P305"/>
<dbReference type="AlphaFoldDB" id="H2P305"/>
<dbReference type="Ensembl" id="ENSPPYT00000013201.2">
    <property type="protein sequence ID" value="ENSPPYP00000012696.2"/>
    <property type="gene ID" value="ENSPPYG00000011375.2"/>
</dbReference>
<reference evidence="1" key="3">
    <citation type="submission" date="2025-09" db="UniProtKB">
        <authorList>
            <consortium name="Ensembl"/>
        </authorList>
    </citation>
    <scope>IDENTIFICATION</scope>
</reference>
<dbReference type="OMA" id="HIVTACH"/>
<proteinExistence type="predicted"/>
<protein>
    <submittedName>
        <fullName evidence="1">Uncharacterized protein</fullName>
    </submittedName>
</protein>
<dbReference type="GeneTree" id="ENSGT00910000148274"/>
<evidence type="ECO:0000313" key="1">
    <source>
        <dbReference type="Ensembl" id="ENSPPYP00000012696.2"/>
    </source>
</evidence>
<name>H2P305_PONAB</name>
<organism evidence="1 2">
    <name type="scientific">Pongo abelii</name>
    <name type="common">Sumatran orangutan</name>
    <name type="synonym">Pongo pygmaeus abelii</name>
    <dbReference type="NCBI Taxonomy" id="9601"/>
    <lineage>
        <taxon>Eukaryota</taxon>
        <taxon>Metazoa</taxon>
        <taxon>Chordata</taxon>
        <taxon>Craniata</taxon>
        <taxon>Vertebrata</taxon>
        <taxon>Euteleostomi</taxon>
        <taxon>Mammalia</taxon>
        <taxon>Eutheria</taxon>
        <taxon>Euarchontoglires</taxon>
        <taxon>Primates</taxon>
        <taxon>Haplorrhini</taxon>
        <taxon>Catarrhini</taxon>
        <taxon>Hominidae</taxon>
        <taxon>Pongo</taxon>
    </lineage>
</organism>
<accession>H2P305</accession>